<comment type="caution">
    <text evidence="2">The sequence shown here is derived from an EMBL/GenBank/DDBJ whole genome shotgun (WGS) entry which is preliminary data.</text>
</comment>
<sequence>MEVNNHNPNTYASLVNPEEGTALKFIPMTEVNGRQCAKIKKADVQSEVNYWENVVLCGVMVSNPPFKMLGYEEEVCRWKTTNRKESRVTNRDNRKCKETEERSPQVEETGGTKGFITPRRRSGRLNEQPKETYVAPGLARKQLDRVQEELHDNPMDETLIAQERERRIKGAQPITNGNGGSLNGQYTAKSGYQWHLNLSDKANWASLTWSGLTIPRHCIIAWVMMRQ</sequence>
<accession>A0A9Q1GJM2</accession>
<protein>
    <submittedName>
        <fullName evidence="2">Uncharacterized protein</fullName>
    </submittedName>
</protein>
<feature type="compositionally biased region" description="Basic and acidic residues" evidence="1">
    <location>
        <begin position="86"/>
        <end position="105"/>
    </location>
</feature>
<organism evidence="2 3">
    <name type="scientific">Carnegiea gigantea</name>
    <dbReference type="NCBI Taxonomy" id="171969"/>
    <lineage>
        <taxon>Eukaryota</taxon>
        <taxon>Viridiplantae</taxon>
        <taxon>Streptophyta</taxon>
        <taxon>Embryophyta</taxon>
        <taxon>Tracheophyta</taxon>
        <taxon>Spermatophyta</taxon>
        <taxon>Magnoliopsida</taxon>
        <taxon>eudicotyledons</taxon>
        <taxon>Gunneridae</taxon>
        <taxon>Pentapetalae</taxon>
        <taxon>Caryophyllales</taxon>
        <taxon>Cactineae</taxon>
        <taxon>Cactaceae</taxon>
        <taxon>Cactoideae</taxon>
        <taxon>Echinocereeae</taxon>
        <taxon>Carnegiea</taxon>
    </lineage>
</organism>
<keyword evidence="3" id="KW-1185">Reference proteome</keyword>
<evidence type="ECO:0000313" key="3">
    <source>
        <dbReference type="Proteomes" id="UP001153076"/>
    </source>
</evidence>
<dbReference type="EMBL" id="JAKOGI010004345">
    <property type="protein sequence ID" value="KAJ8419828.1"/>
    <property type="molecule type" value="Genomic_DNA"/>
</dbReference>
<proteinExistence type="predicted"/>
<dbReference type="OrthoDB" id="425619at2759"/>
<feature type="region of interest" description="Disordered" evidence="1">
    <location>
        <begin position="86"/>
        <end position="122"/>
    </location>
</feature>
<evidence type="ECO:0000256" key="1">
    <source>
        <dbReference type="SAM" id="MobiDB-lite"/>
    </source>
</evidence>
<evidence type="ECO:0000313" key="2">
    <source>
        <dbReference type="EMBL" id="KAJ8419828.1"/>
    </source>
</evidence>
<dbReference type="Proteomes" id="UP001153076">
    <property type="component" value="Unassembled WGS sequence"/>
</dbReference>
<dbReference type="AlphaFoldDB" id="A0A9Q1GJM2"/>
<reference evidence="2" key="1">
    <citation type="submission" date="2022-04" db="EMBL/GenBank/DDBJ databases">
        <title>Carnegiea gigantea Genome sequencing and assembly v2.</title>
        <authorList>
            <person name="Copetti D."/>
            <person name="Sanderson M.J."/>
            <person name="Burquez A."/>
            <person name="Wojciechowski M.F."/>
        </authorList>
    </citation>
    <scope>NUCLEOTIDE SEQUENCE</scope>
    <source>
        <strain evidence="2">SGP5-SGP5p</strain>
        <tissue evidence="2">Aerial part</tissue>
    </source>
</reference>
<name>A0A9Q1GJM2_9CARY</name>
<gene>
    <name evidence="2" type="ORF">Cgig2_029728</name>
</gene>